<sequence length="355" mass="38184">MQPHATLILIAVQAAAAADQFWTGREIDMGPFGSDPFFNSNQSDEIYREAITNPKAMRSVKFVPFSGLISPKVYGRDPYWTWRVNVTEFAFPSGINVTDAVTGVEQPVENPSYVSTTWDFAWSSGGNISQALGNSTGPLCVSILDIVAYPANVTNLYTDVNANNTDCTPILGEACVRAILTEGSNFSRGTTCNEPKKLWGTFPECNNTIGYAAEKRLDFKLFNGTFGGGVATANLNPDPSNSPNASSSAERNRTFGITSGKGFMGLHSGVIPGANATDIYLAAANSLQLLMISHGFGNSSLGEIQLHCMRANTTQLPVDENEIGGGQENDATRMKYHAAWTLMIVVLTVLMARVI</sequence>
<feature type="chain" id="PRO_5034068905" evidence="2">
    <location>
        <begin position="18"/>
        <end position="355"/>
    </location>
</feature>
<keyword evidence="2" id="KW-0732">Signal</keyword>
<keyword evidence="4" id="KW-1185">Reference proteome</keyword>
<name>A0A8H3WDL2_9PEZI</name>
<dbReference type="Proteomes" id="UP000434172">
    <property type="component" value="Unassembled WGS sequence"/>
</dbReference>
<evidence type="ECO:0000256" key="2">
    <source>
        <dbReference type="SAM" id="SignalP"/>
    </source>
</evidence>
<feature type="compositionally biased region" description="Low complexity" evidence="1">
    <location>
        <begin position="233"/>
        <end position="249"/>
    </location>
</feature>
<feature type="signal peptide" evidence="2">
    <location>
        <begin position="1"/>
        <end position="17"/>
    </location>
</feature>
<dbReference type="EMBL" id="WOWK01000039">
    <property type="protein sequence ID" value="KAF0325054.1"/>
    <property type="molecule type" value="Genomic_DNA"/>
</dbReference>
<protein>
    <submittedName>
        <fullName evidence="3">Uncharacterized protein</fullName>
    </submittedName>
</protein>
<dbReference type="AlphaFoldDB" id="A0A8H3WDL2"/>
<accession>A0A8H3WDL2</accession>
<evidence type="ECO:0000256" key="1">
    <source>
        <dbReference type="SAM" id="MobiDB-lite"/>
    </source>
</evidence>
<organism evidence="3 4">
    <name type="scientific">Colletotrichum asianum</name>
    <dbReference type="NCBI Taxonomy" id="702518"/>
    <lineage>
        <taxon>Eukaryota</taxon>
        <taxon>Fungi</taxon>
        <taxon>Dikarya</taxon>
        <taxon>Ascomycota</taxon>
        <taxon>Pezizomycotina</taxon>
        <taxon>Sordariomycetes</taxon>
        <taxon>Hypocreomycetidae</taxon>
        <taxon>Glomerellales</taxon>
        <taxon>Glomerellaceae</taxon>
        <taxon>Colletotrichum</taxon>
        <taxon>Colletotrichum gloeosporioides species complex</taxon>
    </lineage>
</organism>
<feature type="region of interest" description="Disordered" evidence="1">
    <location>
        <begin position="232"/>
        <end position="252"/>
    </location>
</feature>
<comment type="caution">
    <text evidence="3">The sequence shown here is derived from an EMBL/GenBank/DDBJ whole genome shotgun (WGS) entry which is preliminary data.</text>
</comment>
<reference evidence="3 4" key="1">
    <citation type="submission" date="2019-12" db="EMBL/GenBank/DDBJ databases">
        <title>A genome sequence resource for the geographically widespread anthracnose pathogen Colletotrichum asianum.</title>
        <authorList>
            <person name="Meng Y."/>
        </authorList>
    </citation>
    <scope>NUCLEOTIDE SEQUENCE [LARGE SCALE GENOMIC DNA]</scope>
    <source>
        <strain evidence="3 4">ICMP 18580</strain>
    </source>
</reference>
<proteinExistence type="predicted"/>
<evidence type="ECO:0000313" key="4">
    <source>
        <dbReference type="Proteomes" id="UP000434172"/>
    </source>
</evidence>
<gene>
    <name evidence="3" type="ORF">GQ607_007675</name>
</gene>
<dbReference type="OrthoDB" id="3629846at2759"/>
<evidence type="ECO:0000313" key="3">
    <source>
        <dbReference type="EMBL" id="KAF0325054.1"/>
    </source>
</evidence>